<evidence type="ECO:0000313" key="2">
    <source>
        <dbReference type="EMBL" id="KAF7116205.1"/>
    </source>
</evidence>
<keyword evidence="3" id="KW-1185">Reference proteome</keyword>
<evidence type="ECO:0000313" key="3">
    <source>
        <dbReference type="Proteomes" id="UP000626092"/>
    </source>
</evidence>
<dbReference type="Proteomes" id="UP000626092">
    <property type="component" value="Unassembled WGS sequence"/>
</dbReference>
<proteinExistence type="predicted"/>
<gene>
    <name evidence="2" type="ORF">RHSIM_RhsimUnG0034200</name>
</gene>
<comment type="caution">
    <text evidence="2">The sequence shown here is derived from an EMBL/GenBank/DDBJ whole genome shotgun (WGS) entry which is preliminary data.</text>
</comment>
<protein>
    <submittedName>
        <fullName evidence="2">Uncharacterized protein</fullName>
    </submittedName>
</protein>
<keyword evidence="1" id="KW-0175">Coiled coil</keyword>
<dbReference type="EMBL" id="WJXA01000087">
    <property type="protein sequence ID" value="KAF7116205.1"/>
    <property type="molecule type" value="Genomic_DNA"/>
</dbReference>
<sequence length="196" mass="21785">MPNGRVLLLNDSVKEEPNLAVTLLKGLALPRDYDQVPTDLLPGLGEMCFHLVQAGQAALKAYDKASKVSAECKRYRSDRDSYRTKWRISEQQVKEAGSEVEKLKAELTDAKAAAATTKAEVKKVKEEEREKLKVADAKGFFKLGYAAGANAMAGVMAIQPKSGFLKQLPELIIPDLKSYIPRKNASHSHRKRMRMK</sequence>
<reference evidence="2" key="1">
    <citation type="submission" date="2019-11" db="EMBL/GenBank/DDBJ databases">
        <authorList>
            <person name="Liu Y."/>
            <person name="Hou J."/>
            <person name="Li T.-Q."/>
            <person name="Guan C.-H."/>
            <person name="Wu X."/>
            <person name="Wu H.-Z."/>
            <person name="Ling F."/>
            <person name="Zhang R."/>
            <person name="Shi X.-G."/>
            <person name="Ren J.-P."/>
            <person name="Chen E.-F."/>
            <person name="Sun J.-M."/>
        </authorList>
    </citation>
    <scope>NUCLEOTIDE SEQUENCE</scope>
    <source>
        <strain evidence="2">Adult_tree_wgs_1</strain>
        <tissue evidence="2">Leaves</tissue>
    </source>
</reference>
<dbReference type="AlphaFoldDB" id="A0A834FXI4"/>
<evidence type="ECO:0000256" key="1">
    <source>
        <dbReference type="SAM" id="Coils"/>
    </source>
</evidence>
<name>A0A834FXI4_RHOSS</name>
<organism evidence="2 3">
    <name type="scientific">Rhododendron simsii</name>
    <name type="common">Sims's rhododendron</name>
    <dbReference type="NCBI Taxonomy" id="118357"/>
    <lineage>
        <taxon>Eukaryota</taxon>
        <taxon>Viridiplantae</taxon>
        <taxon>Streptophyta</taxon>
        <taxon>Embryophyta</taxon>
        <taxon>Tracheophyta</taxon>
        <taxon>Spermatophyta</taxon>
        <taxon>Magnoliopsida</taxon>
        <taxon>eudicotyledons</taxon>
        <taxon>Gunneridae</taxon>
        <taxon>Pentapetalae</taxon>
        <taxon>asterids</taxon>
        <taxon>Ericales</taxon>
        <taxon>Ericaceae</taxon>
        <taxon>Ericoideae</taxon>
        <taxon>Rhodoreae</taxon>
        <taxon>Rhododendron</taxon>
    </lineage>
</organism>
<feature type="coiled-coil region" evidence="1">
    <location>
        <begin position="93"/>
        <end position="138"/>
    </location>
</feature>
<accession>A0A834FXI4</accession>